<dbReference type="AlphaFoldDB" id="A0AAW2VUI3"/>
<keyword evidence="3" id="KW-0548">Nucleotidyltransferase</keyword>
<accession>A0AAW2VUI3</accession>
<feature type="domain" description="Reverse transcriptase zinc-binding" evidence="2">
    <location>
        <begin position="255"/>
        <end position="335"/>
    </location>
</feature>
<keyword evidence="3" id="KW-0808">Transferase</keyword>
<dbReference type="InterPro" id="IPR000477">
    <property type="entry name" value="RT_dom"/>
</dbReference>
<dbReference type="GO" id="GO:0003964">
    <property type="term" value="F:RNA-directed DNA polymerase activity"/>
    <property type="evidence" value="ECO:0007669"/>
    <property type="project" value="UniProtKB-KW"/>
</dbReference>
<dbReference type="InterPro" id="IPR026960">
    <property type="entry name" value="RVT-Znf"/>
</dbReference>
<dbReference type="EMBL" id="JACGWN010000009">
    <property type="protein sequence ID" value="KAL0433354.1"/>
    <property type="molecule type" value="Genomic_DNA"/>
</dbReference>
<evidence type="ECO:0000259" key="1">
    <source>
        <dbReference type="Pfam" id="PF00078"/>
    </source>
</evidence>
<keyword evidence="3" id="KW-0695">RNA-directed DNA polymerase</keyword>
<gene>
    <name evidence="3" type="ORF">Slati_2669700</name>
</gene>
<comment type="caution">
    <text evidence="3">The sequence shown here is derived from an EMBL/GenBank/DDBJ whole genome shotgun (WGS) entry which is preliminary data.</text>
</comment>
<sequence>MFPFKSPGPDGMSPVFFQTFWNIVGSDVSNSVLRILNEHALLYKMNHTHVVLIPKCDNPKTASQLRPISLCNVVLKIASKCLANRLKPLMNSIVSQSQSAFIPDKLITDNVLLAFELNHFLKVSNRSKKAFAALKLDMSKAYDRVEWSFLKRVLLRLGFESELVELVMLLVTTVSYSLTIEGIPFGSFVMSDPASGYAGVLQGIREAPVGSRPSLTWRSILLARGVLRVGCEARTTTVNPDDGRVVWKQSKKGLFSVRSAYEVITEMDAHLDASSSRQFPFLAEGCDKFWQRLWRLKAPPRVRVQAWRFCHEAIPTMDNLAKQHQGVDSSCALCGLWKQLNMFCGNVTLLEWCGHYLIFQWVCWTCGQKNRNKKRTEGLEQEPLKVITDAPSLLAQYQEV</sequence>
<dbReference type="PANTHER" id="PTHR19446">
    <property type="entry name" value="REVERSE TRANSCRIPTASES"/>
    <property type="match status" value="1"/>
</dbReference>
<proteinExistence type="predicted"/>
<dbReference type="Pfam" id="PF13966">
    <property type="entry name" value="zf-RVT"/>
    <property type="match status" value="1"/>
</dbReference>
<evidence type="ECO:0000313" key="3">
    <source>
        <dbReference type="EMBL" id="KAL0433354.1"/>
    </source>
</evidence>
<protein>
    <submittedName>
        <fullName evidence="3">LINE-1 reverse transcriptase</fullName>
    </submittedName>
</protein>
<name>A0AAW2VUI3_9LAMI</name>
<reference evidence="3" key="1">
    <citation type="submission" date="2020-06" db="EMBL/GenBank/DDBJ databases">
        <authorList>
            <person name="Li T."/>
            <person name="Hu X."/>
            <person name="Zhang T."/>
            <person name="Song X."/>
            <person name="Zhang H."/>
            <person name="Dai N."/>
            <person name="Sheng W."/>
            <person name="Hou X."/>
            <person name="Wei L."/>
        </authorList>
    </citation>
    <scope>NUCLEOTIDE SEQUENCE</scope>
    <source>
        <strain evidence="3">KEN1</strain>
        <tissue evidence="3">Leaf</tissue>
    </source>
</reference>
<dbReference type="Pfam" id="PF00078">
    <property type="entry name" value="RVT_1"/>
    <property type="match status" value="1"/>
</dbReference>
<feature type="domain" description="Reverse transcriptase" evidence="1">
    <location>
        <begin position="59"/>
        <end position="187"/>
    </location>
</feature>
<reference evidence="3" key="2">
    <citation type="journal article" date="2024" name="Plant">
        <title>Genomic evolution and insights into agronomic trait innovations of Sesamum species.</title>
        <authorList>
            <person name="Miao H."/>
            <person name="Wang L."/>
            <person name="Qu L."/>
            <person name="Liu H."/>
            <person name="Sun Y."/>
            <person name="Le M."/>
            <person name="Wang Q."/>
            <person name="Wei S."/>
            <person name="Zheng Y."/>
            <person name="Lin W."/>
            <person name="Duan Y."/>
            <person name="Cao H."/>
            <person name="Xiong S."/>
            <person name="Wang X."/>
            <person name="Wei L."/>
            <person name="Li C."/>
            <person name="Ma Q."/>
            <person name="Ju M."/>
            <person name="Zhao R."/>
            <person name="Li G."/>
            <person name="Mu C."/>
            <person name="Tian Q."/>
            <person name="Mei H."/>
            <person name="Zhang T."/>
            <person name="Gao T."/>
            <person name="Zhang H."/>
        </authorList>
    </citation>
    <scope>NUCLEOTIDE SEQUENCE</scope>
    <source>
        <strain evidence="3">KEN1</strain>
    </source>
</reference>
<dbReference type="CDD" id="cd01650">
    <property type="entry name" value="RT_nLTR_like"/>
    <property type="match status" value="1"/>
</dbReference>
<organism evidence="3">
    <name type="scientific">Sesamum latifolium</name>
    <dbReference type="NCBI Taxonomy" id="2727402"/>
    <lineage>
        <taxon>Eukaryota</taxon>
        <taxon>Viridiplantae</taxon>
        <taxon>Streptophyta</taxon>
        <taxon>Embryophyta</taxon>
        <taxon>Tracheophyta</taxon>
        <taxon>Spermatophyta</taxon>
        <taxon>Magnoliopsida</taxon>
        <taxon>eudicotyledons</taxon>
        <taxon>Gunneridae</taxon>
        <taxon>Pentapetalae</taxon>
        <taxon>asterids</taxon>
        <taxon>lamiids</taxon>
        <taxon>Lamiales</taxon>
        <taxon>Pedaliaceae</taxon>
        <taxon>Sesamum</taxon>
    </lineage>
</organism>
<evidence type="ECO:0000259" key="2">
    <source>
        <dbReference type="Pfam" id="PF13966"/>
    </source>
</evidence>